<feature type="transmembrane region" description="Helical" evidence="2">
    <location>
        <begin position="21"/>
        <end position="40"/>
    </location>
</feature>
<dbReference type="PATRIC" id="fig|1384056.3.peg.1424"/>
<dbReference type="GO" id="GO:0032153">
    <property type="term" value="C:cell division site"/>
    <property type="evidence" value="ECO:0007669"/>
    <property type="project" value="TreeGrafter"/>
</dbReference>
<dbReference type="InterPro" id="IPR036680">
    <property type="entry name" value="SPOR-like_sf"/>
</dbReference>
<gene>
    <name evidence="4" type="ORF">N787_11020</name>
</gene>
<name>A0A091B4B6_9GAMM</name>
<evidence type="ECO:0000256" key="2">
    <source>
        <dbReference type="SAM" id="Phobius"/>
    </source>
</evidence>
<feature type="region of interest" description="Disordered" evidence="1">
    <location>
        <begin position="48"/>
        <end position="76"/>
    </location>
</feature>
<evidence type="ECO:0000313" key="5">
    <source>
        <dbReference type="Proteomes" id="UP000029393"/>
    </source>
</evidence>
<evidence type="ECO:0000256" key="1">
    <source>
        <dbReference type="SAM" id="MobiDB-lite"/>
    </source>
</evidence>
<organism evidence="4 5">
    <name type="scientific">Arenimonas metalli CF5-1</name>
    <dbReference type="NCBI Taxonomy" id="1384056"/>
    <lineage>
        <taxon>Bacteria</taxon>
        <taxon>Pseudomonadati</taxon>
        <taxon>Pseudomonadota</taxon>
        <taxon>Gammaproteobacteria</taxon>
        <taxon>Lysobacterales</taxon>
        <taxon>Lysobacteraceae</taxon>
        <taxon>Arenimonas</taxon>
    </lineage>
</organism>
<dbReference type="STRING" id="1384056.N787_11020"/>
<dbReference type="RefSeq" id="WP_034212173.1">
    <property type="nucleotide sequence ID" value="NZ_AVCK01000017.1"/>
</dbReference>
<accession>A0A091B4B6</accession>
<dbReference type="PROSITE" id="PS51724">
    <property type="entry name" value="SPOR"/>
    <property type="match status" value="1"/>
</dbReference>
<keyword evidence="2" id="KW-1133">Transmembrane helix</keyword>
<keyword evidence="2" id="KW-0472">Membrane</keyword>
<dbReference type="Gene3D" id="3.30.70.1070">
    <property type="entry name" value="Sporulation related repeat"/>
    <property type="match status" value="1"/>
</dbReference>
<dbReference type="GO" id="GO:0042834">
    <property type="term" value="F:peptidoglycan binding"/>
    <property type="evidence" value="ECO:0007669"/>
    <property type="project" value="InterPro"/>
</dbReference>
<dbReference type="OrthoDB" id="8558195at2"/>
<evidence type="ECO:0000313" key="4">
    <source>
        <dbReference type="EMBL" id="KFN46387.1"/>
    </source>
</evidence>
<dbReference type="eggNOG" id="COG3087">
    <property type="taxonomic scope" value="Bacteria"/>
</dbReference>
<dbReference type="GO" id="GO:0030428">
    <property type="term" value="C:cell septum"/>
    <property type="evidence" value="ECO:0007669"/>
    <property type="project" value="TreeGrafter"/>
</dbReference>
<dbReference type="Pfam" id="PF05036">
    <property type="entry name" value="SPOR"/>
    <property type="match status" value="1"/>
</dbReference>
<dbReference type="InterPro" id="IPR007730">
    <property type="entry name" value="SPOR-like_dom"/>
</dbReference>
<dbReference type="InterPro" id="IPR052521">
    <property type="entry name" value="Cell_div_SPOR-domain"/>
</dbReference>
<dbReference type="Proteomes" id="UP000029393">
    <property type="component" value="Unassembled WGS sequence"/>
</dbReference>
<feature type="domain" description="SPOR" evidence="3">
    <location>
        <begin position="119"/>
        <end position="198"/>
    </location>
</feature>
<dbReference type="SUPFAM" id="SSF110997">
    <property type="entry name" value="Sporulation related repeat"/>
    <property type="match status" value="1"/>
</dbReference>
<keyword evidence="2" id="KW-0812">Transmembrane</keyword>
<protein>
    <recommendedName>
        <fullName evidence="3">SPOR domain-containing protein</fullName>
    </recommendedName>
</protein>
<dbReference type="AlphaFoldDB" id="A0A091B4B6"/>
<dbReference type="GO" id="GO:0032506">
    <property type="term" value="P:cytokinetic process"/>
    <property type="evidence" value="ECO:0007669"/>
    <property type="project" value="TreeGrafter"/>
</dbReference>
<dbReference type="PANTHER" id="PTHR38687:SF1">
    <property type="entry name" value="CELL DIVISION PROTEIN DEDD"/>
    <property type="match status" value="1"/>
</dbReference>
<reference evidence="4 5" key="1">
    <citation type="submission" date="2013-09" db="EMBL/GenBank/DDBJ databases">
        <title>Genome sequencing of Arenimonas metalli.</title>
        <authorList>
            <person name="Chen F."/>
            <person name="Wang G."/>
        </authorList>
    </citation>
    <scope>NUCLEOTIDE SEQUENCE [LARGE SCALE GENOMIC DNA]</scope>
    <source>
        <strain evidence="4 5">CF5-1</strain>
    </source>
</reference>
<dbReference type="PANTHER" id="PTHR38687">
    <property type="entry name" value="CELL DIVISION PROTEIN DEDD-RELATED"/>
    <property type="match status" value="1"/>
</dbReference>
<sequence length="198" mass="20980">MARRAPKKQARRNGGGGIPGWIWLLIGLLVGALVVAVMFLRGQWDLPDGTLPTPNPEARAPAATEEEPVAQKPAAEPRKPKYEFFDVLRDKEFVIPDAELNAQAQAEANRPADAAVPANADAVRYLIQAGAFRSSADAEALKARIALTGEVARVESAEIAGGTIYRVRLGPYPNAGSLAQAKQALGSHGIDAVAIRAQ</sequence>
<dbReference type="EMBL" id="AVCK01000017">
    <property type="protein sequence ID" value="KFN46387.1"/>
    <property type="molecule type" value="Genomic_DNA"/>
</dbReference>
<comment type="caution">
    <text evidence="4">The sequence shown here is derived from an EMBL/GenBank/DDBJ whole genome shotgun (WGS) entry which is preliminary data.</text>
</comment>
<keyword evidence="5" id="KW-1185">Reference proteome</keyword>
<evidence type="ECO:0000259" key="3">
    <source>
        <dbReference type="PROSITE" id="PS51724"/>
    </source>
</evidence>
<proteinExistence type="predicted"/>